<dbReference type="RefSeq" id="XP_024352117.1">
    <property type="nucleotide sequence ID" value="XM_024493416.1"/>
</dbReference>
<dbReference type="OMA" id="CISQSQI"/>
<dbReference type="SUPFAM" id="SSF47113">
    <property type="entry name" value="Histone-fold"/>
    <property type="match status" value="1"/>
</dbReference>
<evidence type="ECO:0000313" key="5">
    <source>
        <dbReference type="EMBL" id="EUB60921.1"/>
    </source>
</evidence>
<protein>
    <submittedName>
        <fullName evidence="5">Dr1-associated corepressor</fullName>
    </submittedName>
</protein>
<dbReference type="Proteomes" id="UP000019149">
    <property type="component" value="Unassembled WGS sequence"/>
</dbReference>
<reference evidence="5 6" key="1">
    <citation type="journal article" date="2013" name="Nat. Genet.">
        <title>The genome of the hydatid tapeworm Echinococcus granulosus.</title>
        <authorList>
            <person name="Zheng H."/>
            <person name="Zhang W."/>
            <person name="Zhang L."/>
            <person name="Zhang Z."/>
            <person name="Li J."/>
            <person name="Lu G."/>
            <person name="Zhu Y."/>
            <person name="Wang Y."/>
            <person name="Huang Y."/>
            <person name="Liu J."/>
            <person name="Kang H."/>
            <person name="Chen J."/>
            <person name="Wang L."/>
            <person name="Chen A."/>
            <person name="Yu S."/>
            <person name="Gao Z."/>
            <person name="Jin L."/>
            <person name="Gu W."/>
            <person name="Wang Z."/>
            <person name="Zhao L."/>
            <person name="Shi B."/>
            <person name="Wen H."/>
            <person name="Lin R."/>
            <person name="Jones M.K."/>
            <person name="Brejova B."/>
            <person name="Vinar T."/>
            <person name="Zhao G."/>
            <person name="McManus D.P."/>
            <person name="Chen Z."/>
            <person name="Zhou Y."/>
            <person name="Wang S."/>
        </authorList>
    </citation>
    <scope>NUCLEOTIDE SEQUENCE [LARGE SCALE GENOMIC DNA]</scope>
</reference>
<dbReference type="STRING" id="6210.W6UIJ0"/>
<evidence type="ECO:0000256" key="2">
    <source>
        <dbReference type="ARBA" id="ARBA00023242"/>
    </source>
</evidence>
<dbReference type="KEGG" id="egl:EGR_04167"/>
<feature type="region of interest" description="Disordered" evidence="3">
    <location>
        <begin position="150"/>
        <end position="178"/>
    </location>
</feature>
<keyword evidence="2" id="KW-0539">Nucleus</keyword>
<feature type="domain" description="Transcription factor CBF/NF-Y/archaeal histone" evidence="4">
    <location>
        <begin position="17"/>
        <end position="84"/>
    </location>
</feature>
<evidence type="ECO:0000259" key="4">
    <source>
        <dbReference type="Pfam" id="PF00808"/>
    </source>
</evidence>
<evidence type="ECO:0000256" key="3">
    <source>
        <dbReference type="SAM" id="MobiDB-lite"/>
    </source>
</evidence>
<evidence type="ECO:0000313" key="6">
    <source>
        <dbReference type="Proteomes" id="UP000019149"/>
    </source>
</evidence>
<name>W6UIJ0_ECHGR</name>
<dbReference type="GO" id="GO:0046982">
    <property type="term" value="F:protein heterodimerization activity"/>
    <property type="evidence" value="ECO:0007669"/>
    <property type="project" value="InterPro"/>
</dbReference>
<dbReference type="InterPro" id="IPR050568">
    <property type="entry name" value="Transcr_DNA_Rep_Reg"/>
</dbReference>
<organism evidence="5 6">
    <name type="scientific">Echinococcus granulosus</name>
    <name type="common">Hydatid tapeworm</name>
    <dbReference type="NCBI Taxonomy" id="6210"/>
    <lineage>
        <taxon>Eukaryota</taxon>
        <taxon>Metazoa</taxon>
        <taxon>Spiralia</taxon>
        <taxon>Lophotrochozoa</taxon>
        <taxon>Platyhelminthes</taxon>
        <taxon>Cestoda</taxon>
        <taxon>Eucestoda</taxon>
        <taxon>Cyclophyllidea</taxon>
        <taxon>Taeniidae</taxon>
        <taxon>Echinococcus</taxon>
        <taxon>Echinococcus granulosus group</taxon>
    </lineage>
</organism>
<dbReference type="GO" id="GO:0017054">
    <property type="term" value="C:negative cofactor 2 complex"/>
    <property type="evidence" value="ECO:0007669"/>
    <property type="project" value="TreeGrafter"/>
</dbReference>
<dbReference type="EMBL" id="APAU02000025">
    <property type="protein sequence ID" value="EUB60921.1"/>
    <property type="molecule type" value="Genomic_DNA"/>
</dbReference>
<dbReference type="CDD" id="cd22906">
    <property type="entry name" value="HFD_DRAP1"/>
    <property type="match status" value="1"/>
</dbReference>
<sequence>MPTKRKFSARFPTVDVKARIKKIMQLDDEIGKLSATVPPVVCKKCDMLKFSARALELFVEQLLTKAYKLTISRNSKTILPSYLKEVIDTEEVFAFLKPIVAHVAPAKSLEESKTRINAVVSEGKSKQKNGSSGRKRQIDECLSDCILSDESGPSNSSKSNGRRKCSRSKDQGITQSESSVDLRTVELGHLETECGMKNPIRLCISQSQILRALSLTTPTPFHFPACLAPPNECYIAQIHCSFGGGNSIISFRKLHAQLITGCSKPAIRNQ</sequence>
<dbReference type="GO" id="GO:0001046">
    <property type="term" value="F:core promoter sequence-specific DNA binding"/>
    <property type="evidence" value="ECO:0007669"/>
    <property type="project" value="TreeGrafter"/>
</dbReference>
<comment type="caution">
    <text evidence="5">The sequence shown here is derived from an EMBL/GenBank/DDBJ whole genome shotgun (WGS) entry which is preliminary data.</text>
</comment>
<proteinExistence type="predicted"/>
<dbReference type="InterPro" id="IPR003958">
    <property type="entry name" value="CBFA_NFYB_domain"/>
</dbReference>
<dbReference type="Gene3D" id="1.10.20.10">
    <property type="entry name" value="Histone, subunit A"/>
    <property type="match status" value="1"/>
</dbReference>
<dbReference type="OrthoDB" id="653904at2759"/>
<dbReference type="AlphaFoldDB" id="W6UIJ0"/>
<comment type="subcellular location">
    <subcellularLocation>
        <location evidence="1">Nucleus</location>
    </subcellularLocation>
</comment>
<dbReference type="Pfam" id="PF00808">
    <property type="entry name" value="CBFD_NFYB_HMF"/>
    <property type="match status" value="1"/>
</dbReference>
<dbReference type="PANTHER" id="PTHR10252">
    <property type="entry name" value="HISTONE-LIKE TRANSCRIPTION FACTOR CCAAT-RELATED"/>
    <property type="match status" value="1"/>
</dbReference>
<dbReference type="GeneID" id="36339882"/>
<dbReference type="CTD" id="36339882"/>
<dbReference type="GO" id="GO:0016251">
    <property type="term" value="F:RNA polymerase II general transcription initiation factor activity"/>
    <property type="evidence" value="ECO:0007669"/>
    <property type="project" value="TreeGrafter"/>
</dbReference>
<dbReference type="PANTHER" id="PTHR10252:SF5">
    <property type="entry name" value="DR1-ASSOCIATED COREPRESSOR"/>
    <property type="match status" value="1"/>
</dbReference>
<accession>W6UIJ0</accession>
<dbReference type="InterPro" id="IPR009072">
    <property type="entry name" value="Histone-fold"/>
</dbReference>
<gene>
    <name evidence="5" type="ORF">EGR_04167</name>
</gene>
<keyword evidence="6" id="KW-1185">Reference proteome</keyword>
<evidence type="ECO:0000256" key="1">
    <source>
        <dbReference type="ARBA" id="ARBA00004123"/>
    </source>
</evidence>